<dbReference type="Proteomes" id="UP000603141">
    <property type="component" value="Unassembled WGS sequence"/>
</dbReference>
<gene>
    <name evidence="2" type="ORF">JIN85_07845</name>
</gene>
<keyword evidence="3" id="KW-1185">Reference proteome</keyword>
<proteinExistence type="inferred from homology"/>
<dbReference type="SUPFAM" id="SSF51735">
    <property type="entry name" value="NAD(P)-binding Rossmann-fold domains"/>
    <property type="match status" value="1"/>
</dbReference>
<dbReference type="Pfam" id="PF13561">
    <property type="entry name" value="adh_short_C2"/>
    <property type="match status" value="1"/>
</dbReference>
<dbReference type="AlphaFoldDB" id="A0A934VUA5"/>
<evidence type="ECO:0000313" key="3">
    <source>
        <dbReference type="Proteomes" id="UP000603141"/>
    </source>
</evidence>
<dbReference type="InterPro" id="IPR036291">
    <property type="entry name" value="NAD(P)-bd_dom_sf"/>
</dbReference>
<comment type="caution">
    <text evidence="2">The sequence shown here is derived from an EMBL/GenBank/DDBJ whole genome shotgun (WGS) entry which is preliminary data.</text>
</comment>
<dbReference type="PRINTS" id="PR00081">
    <property type="entry name" value="GDHRDH"/>
</dbReference>
<organism evidence="2 3">
    <name type="scientific">Luteolibacter pohnpeiensis</name>
    <dbReference type="NCBI Taxonomy" id="454153"/>
    <lineage>
        <taxon>Bacteria</taxon>
        <taxon>Pseudomonadati</taxon>
        <taxon>Verrucomicrobiota</taxon>
        <taxon>Verrucomicrobiia</taxon>
        <taxon>Verrucomicrobiales</taxon>
        <taxon>Verrucomicrobiaceae</taxon>
        <taxon>Luteolibacter</taxon>
    </lineage>
</organism>
<sequence length="241" mass="25769">MVIHSVLTGSSTELVQSDDATHNGSVKHAVISGGTGGLGQAIERALSNPGSDWQVTAFGRKDLDLHHLESIQPWFLHRRVDLLVCAAGITSDAPLARLREKSWDETLRINLSASLACARAAIAGMLQNEIQGQVVFISSYSAIHPPIGQVAYATAKAALLGATKDLAAEFGAKGIRVNSILPGFLETPMTASVSPSRREQVLAEHQLGAFNDCEAVAGFIRFLHENLPHTSGQIFQLDSRL</sequence>
<dbReference type="Gene3D" id="3.40.50.720">
    <property type="entry name" value="NAD(P)-binding Rossmann-like Domain"/>
    <property type="match status" value="1"/>
</dbReference>
<evidence type="ECO:0000256" key="1">
    <source>
        <dbReference type="ARBA" id="ARBA00006484"/>
    </source>
</evidence>
<evidence type="ECO:0000313" key="2">
    <source>
        <dbReference type="EMBL" id="MBK1882322.1"/>
    </source>
</evidence>
<dbReference type="GO" id="GO:0016616">
    <property type="term" value="F:oxidoreductase activity, acting on the CH-OH group of donors, NAD or NADP as acceptor"/>
    <property type="evidence" value="ECO:0007669"/>
    <property type="project" value="TreeGrafter"/>
</dbReference>
<dbReference type="PANTHER" id="PTHR42760">
    <property type="entry name" value="SHORT-CHAIN DEHYDROGENASES/REDUCTASES FAMILY MEMBER"/>
    <property type="match status" value="1"/>
</dbReference>
<protein>
    <submittedName>
        <fullName evidence="2">SDR family NAD(P)-dependent oxidoreductase</fullName>
    </submittedName>
</protein>
<dbReference type="RefSeq" id="WP_200269343.1">
    <property type="nucleotide sequence ID" value="NZ_JAENIJ010000009.1"/>
</dbReference>
<dbReference type="PRINTS" id="PR00080">
    <property type="entry name" value="SDRFAMILY"/>
</dbReference>
<name>A0A934VUA5_9BACT</name>
<comment type="similarity">
    <text evidence="1">Belongs to the short-chain dehydrogenases/reductases (SDR) family.</text>
</comment>
<dbReference type="InterPro" id="IPR002347">
    <property type="entry name" value="SDR_fam"/>
</dbReference>
<accession>A0A934VUA5</accession>
<dbReference type="EMBL" id="JAENIJ010000009">
    <property type="protein sequence ID" value="MBK1882322.1"/>
    <property type="molecule type" value="Genomic_DNA"/>
</dbReference>
<reference evidence="2" key="1">
    <citation type="submission" date="2021-01" db="EMBL/GenBank/DDBJ databases">
        <title>Modified the classification status of verrucomicrobia.</title>
        <authorList>
            <person name="Feng X."/>
        </authorList>
    </citation>
    <scope>NUCLEOTIDE SEQUENCE</scope>
    <source>
        <strain evidence="2">KCTC 22041</strain>
    </source>
</reference>